<sequence>MSRIKVRNGGVCPDDALFIVEAFDSTLPELEAIGSGEMWGSQPFSQKNGFLEETVKDVNMSEKYRLTGEGDALRVFIAEVAVGGPAGFPAMPHAHRNSDLRYREANDGTIFLSVGAAMVREDWLPGHIKSQFHAEDIRTELEGREDFVYLDVMVTDYRAGNCRHGVGKALIRRCIEYGIEKGKSSLYVEAWAGNNRKLVRYYEQRGFSTVGEYSMRRSNGTTWLGTLLRMDLAG</sequence>
<accession>A0A1Q8RJ61</accession>
<dbReference type="SUPFAM" id="SSF55729">
    <property type="entry name" value="Acyl-CoA N-acyltransferases (Nat)"/>
    <property type="match status" value="1"/>
</dbReference>
<dbReference type="OrthoDB" id="2821191at2759"/>
<dbReference type="InterPro" id="IPR016181">
    <property type="entry name" value="Acyl_CoA_acyltransferase"/>
</dbReference>
<dbReference type="PROSITE" id="PS51186">
    <property type="entry name" value="GNAT"/>
    <property type="match status" value="1"/>
</dbReference>
<dbReference type="InterPro" id="IPR000182">
    <property type="entry name" value="GNAT_dom"/>
</dbReference>
<evidence type="ECO:0000259" key="1">
    <source>
        <dbReference type="PROSITE" id="PS51186"/>
    </source>
</evidence>
<dbReference type="GO" id="GO:0016747">
    <property type="term" value="F:acyltransferase activity, transferring groups other than amino-acyl groups"/>
    <property type="evidence" value="ECO:0007669"/>
    <property type="project" value="InterPro"/>
</dbReference>
<feature type="domain" description="N-acetyltransferase" evidence="1">
    <location>
        <begin position="163"/>
        <end position="233"/>
    </location>
</feature>
<name>A0A1Q8RJ61_9PEZI</name>
<comment type="caution">
    <text evidence="2">The sequence shown here is derived from an EMBL/GenBank/DDBJ whole genome shotgun (WGS) entry which is preliminary data.</text>
</comment>
<dbReference type="Proteomes" id="UP000186583">
    <property type="component" value="Unassembled WGS sequence"/>
</dbReference>
<gene>
    <name evidence="2" type="ORF">CCHL11_05889</name>
</gene>
<dbReference type="AlphaFoldDB" id="A0A1Q8RJ61"/>
<reference evidence="2 3" key="1">
    <citation type="submission" date="2016-11" db="EMBL/GenBank/DDBJ databases">
        <title>Draft Genome Assembly of Colletotrichum chlorophyti a pathogen of herbaceous plants.</title>
        <authorList>
            <person name="Gan P."/>
            <person name="Narusaka M."/>
            <person name="Tsushima A."/>
            <person name="Narusaka Y."/>
            <person name="Takano Y."/>
            <person name="Shirasu K."/>
        </authorList>
    </citation>
    <scope>NUCLEOTIDE SEQUENCE [LARGE SCALE GENOMIC DNA]</scope>
    <source>
        <strain evidence="2 3">NTL11</strain>
    </source>
</reference>
<keyword evidence="3" id="KW-1185">Reference proteome</keyword>
<dbReference type="EMBL" id="MPGH01000192">
    <property type="protein sequence ID" value="OLN84369.1"/>
    <property type="molecule type" value="Genomic_DNA"/>
</dbReference>
<protein>
    <recommendedName>
        <fullName evidence="1">N-acetyltransferase domain-containing protein</fullName>
    </recommendedName>
</protein>
<evidence type="ECO:0000313" key="3">
    <source>
        <dbReference type="Proteomes" id="UP000186583"/>
    </source>
</evidence>
<proteinExistence type="predicted"/>
<evidence type="ECO:0000313" key="2">
    <source>
        <dbReference type="EMBL" id="OLN84369.1"/>
    </source>
</evidence>
<dbReference type="Gene3D" id="3.40.630.30">
    <property type="match status" value="1"/>
</dbReference>
<organism evidence="2 3">
    <name type="scientific">Colletotrichum chlorophyti</name>
    <dbReference type="NCBI Taxonomy" id="708187"/>
    <lineage>
        <taxon>Eukaryota</taxon>
        <taxon>Fungi</taxon>
        <taxon>Dikarya</taxon>
        <taxon>Ascomycota</taxon>
        <taxon>Pezizomycotina</taxon>
        <taxon>Sordariomycetes</taxon>
        <taxon>Hypocreomycetidae</taxon>
        <taxon>Glomerellales</taxon>
        <taxon>Glomerellaceae</taxon>
        <taxon>Colletotrichum</taxon>
    </lineage>
</organism>
<dbReference type="Pfam" id="PF00583">
    <property type="entry name" value="Acetyltransf_1"/>
    <property type="match status" value="1"/>
</dbReference>